<dbReference type="GO" id="GO:0020037">
    <property type="term" value="F:heme binding"/>
    <property type="evidence" value="ECO:0007669"/>
    <property type="project" value="InterPro"/>
</dbReference>
<dbReference type="Pfam" id="PF00067">
    <property type="entry name" value="p450"/>
    <property type="match status" value="1"/>
</dbReference>
<dbReference type="Gene3D" id="1.10.630.10">
    <property type="entry name" value="Cytochrome P450"/>
    <property type="match status" value="1"/>
</dbReference>
<dbReference type="InterPro" id="IPR036396">
    <property type="entry name" value="Cyt_P450_sf"/>
</dbReference>
<dbReference type="InterPro" id="IPR017972">
    <property type="entry name" value="Cyt_P450_CS"/>
</dbReference>
<sequence length="567" mass="62447">MTAAESMEALPVVAAGGGAQLWDISHPPVLFFLLSALLILLVTLEARKHGRSHQQQQKHSAPDPPGPLGFPIVGNSLQLGPMPHLTLNAMAQRYGAVFRIHLGHEPVVVLTGEEIIHEALVKRGAEFAGRPDFPSFALVSGGNSMSFNTYSELWRVHRRLAHSTLRAFFTGTAATRRVFEGHVRLEAAELCAMLAEATSRAGGCGVDPSEPTVVAVANVISAVCFGKRYEHDDAEFRGLLRNNERFSKTVGAGSVVDVMPWLMRFPNPVRSIFRDFEQMNNEFFAFVQRKVREHRDSYDPAATPRDMIDALIGHIDGGGGDSDDEGDAADGAKAGAGGAREELLKLGPQYVDSTLTDVFGAGQDTMSTSLMWFVLLCAKHPELQADMQRDIDRVVGRERLPRLDDRPQLACVDAFVCEMMRHVSYVPFTIPHATTTDTELNGYRVAKGTVVFVNQWSVNHDPAIWRDPERFDPSRFLDETGAALDRDLARRVMIFSAGKRRCIGYEMAKMQLFLFCSALLHQLSISVPPGHVVSLEGVYGLSLKPKYLSVAFTPREQLLGRPGEAEE</sequence>
<reference evidence="10" key="1">
    <citation type="submission" date="2025-08" db="UniProtKB">
        <authorList>
            <consortium name="RefSeq"/>
        </authorList>
    </citation>
    <scope>IDENTIFICATION</scope>
    <source>
        <tissue evidence="10">Sperm</tissue>
    </source>
</reference>
<dbReference type="PRINTS" id="PR00385">
    <property type="entry name" value="P450"/>
</dbReference>
<evidence type="ECO:0000256" key="2">
    <source>
        <dbReference type="ARBA" id="ARBA00022617"/>
    </source>
</evidence>
<keyword evidence="9" id="KW-1185">Reference proteome</keyword>
<proteinExistence type="inferred from homology"/>
<keyword evidence="4 8" id="KW-0560">Oxidoreductase</keyword>
<evidence type="ECO:0000256" key="1">
    <source>
        <dbReference type="ARBA" id="ARBA00010617"/>
    </source>
</evidence>
<dbReference type="PRINTS" id="PR00463">
    <property type="entry name" value="EP450I"/>
</dbReference>
<gene>
    <name evidence="10" type="primary">LOC116948393</name>
</gene>
<dbReference type="PANTHER" id="PTHR24289:SF15">
    <property type="entry name" value="CYTOCHROME P450 FAMILY 1 SUBFAMILY B MEMBER 1"/>
    <property type="match status" value="1"/>
</dbReference>
<evidence type="ECO:0000313" key="10">
    <source>
        <dbReference type="RefSeq" id="XP_032820907.1"/>
    </source>
</evidence>
<keyword evidence="6 8" id="KW-0503">Monooxygenase</keyword>
<dbReference type="GO" id="GO:0042448">
    <property type="term" value="P:progesterone metabolic process"/>
    <property type="evidence" value="ECO:0007669"/>
    <property type="project" value="TreeGrafter"/>
</dbReference>
<dbReference type="GO" id="GO:0004508">
    <property type="term" value="F:steroid 17-alpha-monooxygenase activity"/>
    <property type="evidence" value="ECO:0007669"/>
    <property type="project" value="TreeGrafter"/>
</dbReference>
<dbReference type="SUPFAM" id="SSF48264">
    <property type="entry name" value="Cytochrome P450"/>
    <property type="match status" value="1"/>
</dbReference>
<dbReference type="InterPro" id="IPR001128">
    <property type="entry name" value="Cyt_P450"/>
</dbReference>
<dbReference type="InterPro" id="IPR002401">
    <property type="entry name" value="Cyt_P450_E_grp-I"/>
</dbReference>
<evidence type="ECO:0000256" key="5">
    <source>
        <dbReference type="ARBA" id="ARBA00023004"/>
    </source>
</evidence>
<evidence type="ECO:0000313" key="9">
    <source>
        <dbReference type="Proteomes" id="UP001318040"/>
    </source>
</evidence>
<comment type="similarity">
    <text evidence="1 8">Belongs to the cytochrome P450 family.</text>
</comment>
<dbReference type="PANTHER" id="PTHR24289">
    <property type="entry name" value="STEROID 17-ALPHA-HYDROXYLASE/17,20 LYASE"/>
    <property type="match status" value="1"/>
</dbReference>
<protein>
    <submittedName>
        <fullName evidence="10">Cytochrome P450 1B1-like</fullName>
    </submittedName>
</protein>
<name>A0AAJ7TQQ3_PETMA</name>
<organism evidence="9 10">
    <name type="scientific">Petromyzon marinus</name>
    <name type="common">Sea lamprey</name>
    <dbReference type="NCBI Taxonomy" id="7757"/>
    <lineage>
        <taxon>Eukaryota</taxon>
        <taxon>Metazoa</taxon>
        <taxon>Chordata</taxon>
        <taxon>Craniata</taxon>
        <taxon>Vertebrata</taxon>
        <taxon>Cyclostomata</taxon>
        <taxon>Hyperoartia</taxon>
        <taxon>Petromyzontiformes</taxon>
        <taxon>Petromyzontidae</taxon>
        <taxon>Petromyzon</taxon>
    </lineage>
</organism>
<evidence type="ECO:0000256" key="8">
    <source>
        <dbReference type="RuleBase" id="RU000461"/>
    </source>
</evidence>
<comment type="cofactor">
    <cofactor evidence="7">
        <name>heme</name>
        <dbReference type="ChEBI" id="CHEBI:30413"/>
    </cofactor>
</comment>
<dbReference type="GO" id="GO:0042446">
    <property type="term" value="P:hormone biosynthetic process"/>
    <property type="evidence" value="ECO:0007669"/>
    <property type="project" value="TreeGrafter"/>
</dbReference>
<keyword evidence="2 7" id="KW-0349">Heme</keyword>
<keyword evidence="5 7" id="KW-0408">Iron</keyword>
<evidence type="ECO:0000256" key="6">
    <source>
        <dbReference type="ARBA" id="ARBA00023033"/>
    </source>
</evidence>
<evidence type="ECO:0000256" key="3">
    <source>
        <dbReference type="ARBA" id="ARBA00022723"/>
    </source>
</evidence>
<evidence type="ECO:0000256" key="7">
    <source>
        <dbReference type="PIRSR" id="PIRSR602401-1"/>
    </source>
</evidence>
<dbReference type="Proteomes" id="UP001318040">
    <property type="component" value="Chromosome 33"/>
</dbReference>
<dbReference type="PROSITE" id="PS00086">
    <property type="entry name" value="CYTOCHROME_P450"/>
    <property type="match status" value="1"/>
</dbReference>
<keyword evidence="3 7" id="KW-0479">Metal-binding</keyword>
<dbReference type="KEGG" id="pmrn:116948393"/>
<evidence type="ECO:0000256" key="4">
    <source>
        <dbReference type="ARBA" id="ARBA00023002"/>
    </source>
</evidence>
<feature type="binding site" description="axial binding residue" evidence="7">
    <location>
        <position position="502"/>
    </location>
    <ligand>
        <name>heme</name>
        <dbReference type="ChEBI" id="CHEBI:30413"/>
    </ligand>
    <ligandPart>
        <name>Fe</name>
        <dbReference type="ChEBI" id="CHEBI:18248"/>
    </ligandPart>
</feature>
<accession>A0AAJ7TQQ3</accession>
<dbReference type="AlphaFoldDB" id="A0AAJ7TQQ3"/>
<dbReference type="GO" id="GO:0005506">
    <property type="term" value="F:iron ion binding"/>
    <property type="evidence" value="ECO:0007669"/>
    <property type="project" value="InterPro"/>
</dbReference>
<dbReference type="RefSeq" id="XP_032820907.1">
    <property type="nucleotide sequence ID" value="XM_032965016.1"/>
</dbReference>